<dbReference type="InterPro" id="IPR054120">
    <property type="entry name" value="PBPA_dimer"/>
</dbReference>
<protein>
    <submittedName>
        <fullName evidence="4">Peptidoglycan glycosyltransferase</fullName>
    </submittedName>
</protein>
<feature type="domain" description="Penicillin-binding protein transpeptidase" evidence="2">
    <location>
        <begin position="165"/>
        <end position="476"/>
    </location>
</feature>
<evidence type="ECO:0000313" key="4">
    <source>
        <dbReference type="EMBL" id="SKA98480.1"/>
    </source>
</evidence>
<name>A0A1T4Y9W4_9CLOT</name>
<accession>A0A1T4Y9W4</accession>
<evidence type="ECO:0000259" key="2">
    <source>
        <dbReference type="Pfam" id="PF00905"/>
    </source>
</evidence>
<organism evidence="4 5">
    <name type="scientific">Caloramator quimbayensis</name>
    <dbReference type="NCBI Taxonomy" id="1147123"/>
    <lineage>
        <taxon>Bacteria</taxon>
        <taxon>Bacillati</taxon>
        <taxon>Bacillota</taxon>
        <taxon>Clostridia</taxon>
        <taxon>Eubacteriales</taxon>
        <taxon>Clostridiaceae</taxon>
        <taxon>Caloramator</taxon>
    </lineage>
</organism>
<reference evidence="5" key="1">
    <citation type="submission" date="2017-02" db="EMBL/GenBank/DDBJ databases">
        <authorList>
            <person name="Varghese N."/>
            <person name="Submissions S."/>
        </authorList>
    </citation>
    <scope>NUCLEOTIDE SEQUENCE [LARGE SCALE GENOMIC DNA]</scope>
    <source>
        <strain evidence="5">USBA 833</strain>
    </source>
</reference>
<feature type="transmembrane region" description="Helical" evidence="1">
    <location>
        <begin position="12"/>
        <end position="35"/>
    </location>
</feature>
<dbReference type="InterPro" id="IPR012338">
    <property type="entry name" value="Beta-lactam/transpept-like"/>
</dbReference>
<dbReference type="GO" id="GO:0071555">
    <property type="term" value="P:cell wall organization"/>
    <property type="evidence" value="ECO:0007669"/>
    <property type="project" value="TreeGrafter"/>
</dbReference>
<dbReference type="InterPro" id="IPR001460">
    <property type="entry name" value="PCN-bd_Tpept"/>
</dbReference>
<dbReference type="SUPFAM" id="SSF56601">
    <property type="entry name" value="beta-lactamase/transpeptidase-like"/>
    <property type="match status" value="1"/>
</dbReference>
<sequence length="482" mass="53877">MNNKNLVRNIKILIIFFCICFFGIIFYLTYFNLYVSQKIINDNSNPRIKAEENKRLRGLILDRDGNVLVYSKRIQNGKQKRYYKYGEVYAHITGYSSVIYGKSGIELSYNDVLSGKTLIYNNPISVFKRFLDVVMNKERKGNNIFLTIDDKLQQKTYSLLGDNIGAAVAINPKTGEILSMVSKPSFDPEKIDDKFDEYNSDSTGVPFLNRAAKGYYPPGSTFKIITASAALNYIDNIENNSFNCNGKLKIGDYILNDYNKESHGKINLKNAFKVSCNYTFGSIGMKLGYDKLKDMAENFMFNKEIPLNDEYDSINIKVGKIKIENDKSLALTAQDAIGQHGVTSNPMHMALIAASIANEGTMMKPYIVKQIRDDYNNILYEANPNVLKNCIDKKIADKVRDYMIEVVKSGTGKNAKINGITVAGKTGTAQVEGKNETHSWFVAFAPAQDPKIAVAVIVENGGVGGGTAASIVREMIKTYLKK</sequence>
<dbReference type="InterPro" id="IPR050515">
    <property type="entry name" value="Beta-lactam/transpept"/>
</dbReference>
<dbReference type="AlphaFoldDB" id="A0A1T4Y9W4"/>
<proteinExistence type="predicted"/>
<feature type="domain" description="Penicillin binding protein A dimerisation" evidence="3">
    <location>
        <begin position="57"/>
        <end position="144"/>
    </location>
</feature>
<dbReference type="Pfam" id="PF00905">
    <property type="entry name" value="Transpeptidase"/>
    <property type="match status" value="1"/>
</dbReference>
<dbReference type="PANTHER" id="PTHR30627:SF24">
    <property type="entry name" value="PENICILLIN-BINDING PROTEIN 4B"/>
    <property type="match status" value="1"/>
</dbReference>
<keyword evidence="1" id="KW-0812">Transmembrane</keyword>
<keyword evidence="1" id="KW-1133">Transmembrane helix</keyword>
<dbReference type="OrthoDB" id="9766847at2"/>
<dbReference type="Pfam" id="PF21922">
    <property type="entry name" value="PBP_dimer_2"/>
    <property type="match status" value="1"/>
</dbReference>
<keyword evidence="1" id="KW-0472">Membrane</keyword>
<dbReference type="GO" id="GO:0008658">
    <property type="term" value="F:penicillin binding"/>
    <property type="evidence" value="ECO:0007669"/>
    <property type="project" value="InterPro"/>
</dbReference>
<keyword evidence="4" id="KW-0808">Transferase</keyword>
<keyword evidence="5" id="KW-1185">Reference proteome</keyword>
<dbReference type="PANTHER" id="PTHR30627">
    <property type="entry name" value="PEPTIDOGLYCAN D,D-TRANSPEPTIDASE"/>
    <property type="match status" value="1"/>
</dbReference>
<dbReference type="GO" id="GO:0071972">
    <property type="term" value="F:peptidoglycan L,D-transpeptidase activity"/>
    <property type="evidence" value="ECO:0007669"/>
    <property type="project" value="TreeGrafter"/>
</dbReference>
<dbReference type="Proteomes" id="UP000190105">
    <property type="component" value="Unassembled WGS sequence"/>
</dbReference>
<dbReference type="EMBL" id="FUYH01000029">
    <property type="protein sequence ID" value="SKA98480.1"/>
    <property type="molecule type" value="Genomic_DNA"/>
</dbReference>
<evidence type="ECO:0000259" key="3">
    <source>
        <dbReference type="Pfam" id="PF21922"/>
    </source>
</evidence>
<evidence type="ECO:0000256" key="1">
    <source>
        <dbReference type="SAM" id="Phobius"/>
    </source>
</evidence>
<dbReference type="Gene3D" id="3.40.710.10">
    <property type="entry name" value="DD-peptidase/beta-lactamase superfamily"/>
    <property type="match status" value="1"/>
</dbReference>
<dbReference type="GO" id="GO:0016740">
    <property type="term" value="F:transferase activity"/>
    <property type="evidence" value="ECO:0007669"/>
    <property type="project" value="UniProtKB-KW"/>
</dbReference>
<dbReference type="GO" id="GO:0005886">
    <property type="term" value="C:plasma membrane"/>
    <property type="evidence" value="ECO:0007669"/>
    <property type="project" value="TreeGrafter"/>
</dbReference>
<evidence type="ECO:0000313" key="5">
    <source>
        <dbReference type="Proteomes" id="UP000190105"/>
    </source>
</evidence>
<dbReference type="Gene3D" id="3.90.1310.10">
    <property type="entry name" value="Penicillin-binding protein 2a (Domain 2)"/>
    <property type="match status" value="1"/>
</dbReference>
<gene>
    <name evidence="4" type="ORF">SAMN05443428_12919</name>
</gene>
<dbReference type="STRING" id="1147123.SAMN05443428_12919"/>
<dbReference type="RefSeq" id="WP_078697568.1">
    <property type="nucleotide sequence ID" value="NZ_FUYH01000029.1"/>
</dbReference>